<proteinExistence type="predicted"/>
<name>A0ABY9JXA4_9BACI</name>
<dbReference type="RefSeq" id="WP_226543366.1">
    <property type="nucleotide sequence ID" value="NZ_CP129013.1"/>
</dbReference>
<organism evidence="1 2">
    <name type="scientific">Bacillus carboniphilus</name>
    <dbReference type="NCBI Taxonomy" id="86663"/>
    <lineage>
        <taxon>Bacteria</taxon>
        <taxon>Bacillati</taxon>
        <taxon>Bacillota</taxon>
        <taxon>Bacilli</taxon>
        <taxon>Bacillales</taxon>
        <taxon>Bacillaceae</taxon>
        <taxon>Bacillus</taxon>
    </lineage>
</organism>
<accession>A0ABY9JXA4</accession>
<evidence type="ECO:0000313" key="1">
    <source>
        <dbReference type="EMBL" id="WLR42301.1"/>
    </source>
</evidence>
<dbReference type="Proteomes" id="UP001197974">
    <property type="component" value="Chromosome"/>
</dbReference>
<sequence>MDIVDKLRNKNIRVKEIPKWGTYLRQEWENNFASHLSNKEKEEIYLYDHSGFCGYLWHLFSYEKKECLQGIEAESAFNNEMKNKCYVFFQHSDYALLLENASRFNTDDLRNETGLDVYVVDNHFRWTFVKTHEIDFCGPYFSRKGRL</sequence>
<dbReference type="InterPro" id="IPR025454">
    <property type="entry name" value="DUF4275"/>
</dbReference>
<dbReference type="EMBL" id="CP129013">
    <property type="protein sequence ID" value="WLR42301.1"/>
    <property type="molecule type" value="Genomic_DNA"/>
</dbReference>
<dbReference type="Pfam" id="PF14101">
    <property type="entry name" value="DUF4275"/>
    <property type="match status" value="1"/>
</dbReference>
<protein>
    <submittedName>
        <fullName evidence="1">DUF4275 family protein</fullName>
    </submittedName>
</protein>
<evidence type="ECO:0000313" key="2">
    <source>
        <dbReference type="Proteomes" id="UP001197974"/>
    </source>
</evidence>
<keyword evidence="2" id="KW-1185">Reference proteome</keyword>
<gene>
    <name evidence="1" type="ORF">LC087_16515</name>
</gene>
<reference evidence="1 2" key="1">
    <citation type="submission" date="2023-06" db="EMBL/GenBank/DDBJ databases">
        <title>Five Gram-positive bacteria isolated from mangrove sediments in Shenzhen, Guangdong, China.</title>
        <authorList>
            <person name="Yu S."/>
            <person name="Zheng W."/>
            <person name="Huang Y."/>
        </authorList>
    </citation>
    <scope>NUCLEOTIDE SEQUENCE [LARGE SCALE GENOMIC DNA]</scope>
    <source>
        <strain evidence="1 2">SaN35-3</strain>
    </source>
</reference>